<evidence type="ECO:0000313" key="1">
    <source>
        <dbReference type="EMBL" id="TYA53216.1"/>
    </source>
</evidence>
<organism evidence="1 2">
    <name type="scientific">Formosa maritima</name>
    <dbReference type="NCBI Taxonomy" id="2592046"/>
    <lineage>
        <taxon>Bacteria</taxon>
        <taxon>Pseudomonadati</taxon>
        <taxon>Bacteroidota</taxon>
        <taxon>Flavobacteriia</taxon>
        <taxon>Flavobacteriales</taxon>
        <taxon>Flavobacteriaceae</taxon>
        <taxon>Formosa</taxon>
    </lineage>
</organism>
<sequence length="144" mass="17163">MSFSNAKSQTNEKLSEEHLKFVIENYQWNSEDVMIINFRQPKSSCHYDNYENLKQSSDWWTEFYSEMDLENIHNIFVYSDSNKAKAVIDSKNYFSDINNFFLENFFVKNRSCFGILVINKDGDFKKKSGEYTQEDIIELVKNLK</sequence>
<protein>
    <recommendedName>
        <fullName evidence="3">Redoxin domain-containing protein</fullName>
    </recommendedName>
</protein>
<keyword evidence="2" id="KW-1185">Reference proteome</keyword>
<accession>A0A5D0G2Q6</accession>
<comment type="caution">
    <text evidence="1">The sequence shown here is derived from an EMBL/GenBank/DDBJ whole genome shotgun (WGS) entry which is preliminary data.</text>
</comment>
<dbReference type="EMBL" id="VSFC01000052">
    <property type="protein sequence ID" value="TYA53216.1"/>
    <property type="molecule type" value="Genomic_DNA"/>
</dbReference>
<gene>
    <name evidence="1" type="ORF">FVF61_11245</name>
</gene>
<proteinExistence type="predicted"/>
<evidence type="ECO:0000313" key="2">
    <source>
        <dbReference type="Proteomes" id="UP000324550"/>
    </source>
</evidence>
<name>A0A5D0G2Q6_9FLAO</name>
<dbReference type="AlphaFoldDB" id="A0A5D0G2Q6"/>
<evidence type="ECO:0008006" key="3">
    <source>
        <dbReference type="Google" id="ProtNLM"/>
    </source>
</evidence>
<dbReference type="Proteomes" id="UP000324550">
    <property type="component" value="Unassembled WGS sequence"/>
</dbReference>
<reference evidence="1 2" key="1">
    <citation type="submission" date="2019-08" db="EMBL/GenBank/DDBJ databases">
        <title>Formosa sediminis sp. nov., isolated from marine sediment.</title>
        <authorList>
            <person name="Cao W.R."/>
        </authorList>
    </citation>
    <scope>NUCLEOTIDE SEQUENCE [LARGE SCALE GENOMIC DNA]</scope>
    <source>
        <strain evidence="1 2">1494</strain>
    </source>
</reference>